<proteinExistence type="predicted"/>
<protein>
    <submittedName>
        <fullName evidence="1">Uncharacterized protein</fullName>
    </submittedName>
</protein>
<name>A0ACD5YPT3_AVESA</name>
<reference evidence="1" key="2">
    <citation type="submission" date="2025-09" db="UniProtKB">
        <authorList>
            <consortium name="EnsemblPlants"/>
        </authorList>
    </citation>
    <scope>IDENTIFICATION</scope>
</reference>
<accession>A0ACD5YPT3</accession>
<dbReference type="EnsemblPlants" id="AVESA.00010b.r2.6AG1046200.1">
    <property type="protein sequence ID" value="AVESA.00010b.r2.6AG1046200.1.CDS.1"/>
    <property type="gene ID" value="AVESA.00010b.r2.6AG1046200"/>
</dbReference>
<organism evidence="1 2">
    <name type="scientific">Avena sativa</name>
    <name type="common">Oat</name>
    <dbReference type="NCBI Taxonomy" id="4498"/>
    <lineage>
        <taxon>Eukaryota</taxon>
        <taxon>Viridiplantae</taxon>
        <taxon>Streptophyta</taxon>
        <taxon>Embryophyta</taxon>
        <taxon>Tracheophyta</taxon>
        <taxon>Spermatophyta</taxon>
        <taxon>Magnoliopsida</taxon>
        <taxon>Liliopsida</taxon>
        <taxon>Poales</taxon>
        <taxon>Poaceae</taxon>
        <taxon>BOP clade</taxon>
        <taxon>Pooideae</taxon>
        <taxon>Poodae</taxon>
        <taxon>Poeae</taxon>
        <taxon>Poeae Chloroplast Group 1 (Aveneae type)</taxon>
        <taxon>Aveninae</taxon>
        <taxon>Avena</taxon>
    </lineage>
</organism>
<dbReference type="Proteomes" id="UP001732700">
    <property type="component" value="Chromosome 6A"/>
</dbReference>
<keyword evidence="2" id="KW-1185">Reference proteome</keyword>
<sequence length="116" mass="12204">MANPSASGRATKQTCLCSPTNHPGSFRCSRHRTPGRRLPSSSLSSSARATQQAMASGMKSGGGGASRTASKGRSATLRAHLQRLLVSPPSSGSDHRRCRDFKPRMSRLGRLAAVNA</sequence>
<reference evidence="1" key="1">
    <citation type="submission" date="2021-05" db="EMBL/GenBank/DDBJ databases">
        <authorList>
            <person name="Scholz U."/>
            <person name="Mascher M."/>
            <person name="Fiebig A."/>
        </authorList>
    </citation>
    <scope>NUCLEOTIDE SEQUENCE [LARGE SCALE GENOMIC DNA]</scope>
</reference>
<evidence type="ECO:0000313" key="1">
    <source>
        <dbReference type="EnsemblPlants" id="AVESA.00010b.r2.6AG1046200.1.CDS.1"/>
    </source>
</evidence>
<evidence type="ECO:0000313" key="2">
    <source>
        <dbReference type="Proteomes" id="UP001732700"/>
    </source>
</evidence>